<dbReference type="EMBL" id="NMPR01000024">
    <property type="protein sequence ID" value="KAA8634354.1"/>
    <property type="molecule type" value="Genomic_DNA"/>
</dbReference>
<feature type="region of interest" description="Disordered" evidence="4">
    <location>
        <begin position="212"/>
        <end position="238"/>
    </location>
</feature>
<evidence type="ECO:0000313" key="6">
    <source>
        <dbReference type="Proteomes" id="UP000433876"/>
    </source>
</evidence>
<accession>A0A8S8ZU79</accession>
<dbReference type="OMA" id="NGWPENW"/>
<comment type="similarity">
    <text evidence="1">Belongs to the short-chain dehydrogenases/reductases (SDR) family.</text>
</comment>
<feature type="compositionally biased region" description="Basic and acidic residues" evidence="4">
    <location>
        <begin position="222"/>
        <end position="238"/>
    </location>
</feature>
<dbReference type="Gene3D" id="3.40.50.720">
    <property type="entry name" value="NAD(P)-binding Rossmann-like Domain"/>
    <property type="match status" value="1"/>
</dbReference>
<dbReference type="SUPFAM" id="SSF51735">
    <property type="entry name" value="NAD(P)-binding Rossmann-fold domains"/>
    <property type="match status" value="1"/>
</dbReference>
<dbReference type="Proteomes" id="UP000433876">
    <property type="component" value="Unassembled WGS sequence"/>
</dbReference>
<evidence type="ECO:0000256" key="1">
    <source>
        <dbReference type="ARBA" id="ARBA00006484"/>
    </source>
</evidence>
<name>A0A8S8ZU79_SORMA</name>
<dbReference type="AlphaFoldDB" id="A0A8S8ZU79"/>
<evidence type="ECO:0000313" key="5">
    <source>
        <dbReference type="EMBL" id="KAA8634354.1"/>
    </source>
</evidence>
<reference evidence="5 6" key="1">
    <citation type="submission" date="2017-07" db="EMBL/GenBank/DDBJ databases">
        <title>Genome sequence of the Sordaria macrospora wild type strain R19027.</title>
        <authorList>
            <person name="Nowrousian M."/>
            <person name="Teichert I."/>
            <person name="Kueck U."/>
        </authorList>
    </citation>
    <scope>NUCLEOTIDE SEQUENCE [LARGE SCALE GENOMIC DNA]</scope>
    <source>
        <strain evidence="5 6">R19027</strain>
        <tissue evidence="5">Mycelium</tissue>
    </source>
</reference>
<evidence type="ECO:0000256" key="4">
    <source>
        <dbReference type="SAM" id="MobiDB-lite"/>
    </source>
</evidence>
<dbReference type="InterPro" id="IPR002347">
    <property type="entry name" value="SDR_fam"/>
</dbReference>
<dbReference type="PANTHER" id="PTHR43490">
    <property type="entry name" value="(+)-NEOMENTHOL DEHYDROGENASE"/>
    <property type="match status" value="1"/>
</dbReference>
<dbReference type="Pfam" id="PF00106">
    <property type="entry name" value="adh_short"/>
    <property type="match status" value="1"/>
</dbReference>
<dbReference type="VEuPathDB" id="FungiDB:SMAC_04855"/>
<proteinExistence type="inferred from homology"/>
<organism evidence="5 6">
    <name type="scientific">Sordaria macrospora</name>
    <dbReference type="NCBI Taxonomy" id="5147"/>
    <lineage>
        <taxon>Eukaryota</taxon>
        <taxon>Fungi</taxon>
        <taxon>Dikarya</taxon>
        <taxon>Ascomycota</taxon>
        <taxon>Pezizomycotina</taxon>
        <taxon>Sordariomycetes</taxon>
        <taxon>Sordariomycetidae</taxon>
        <taxon>Sordariales</taxon>
        <taxon>Sordariaceae</taxon>
        <taxon>Sordaria</taxon>
    </lineage>
</organism>
<comment type="caution">
    <text evidence="5">The sequence shown here is derived from an EMBL/GenBank/DDBJ whole genome shotgun (WGS) entry which is preliminary data.</text>
</comment>
<evidence type="ECO:0000256" key="2">
    <source>
        <dbReference type="ARBA" id="ARBA00022857"/>
    </source>
</evidence>
<sequence length="294" mass="31694">MATAAPDSKAIVLITGANRGIGFEIAKKLATSPDKPYHIILSSRHHSSVESAITTLRALPNLHSSTTLEPLPLDLTSDTSISSAAAHISTKHNHLDILVHNAAISFSSLSTHVTDPHAPQRERENWHAIFDTNLIGPALLTDALLPLLSASPQPERKIVFVSSKLGSIAYTFDEVNSRHIDLNDATRFTEYSASKAALNLYAKHLAWRLEHSHGEGGGSGRGKSEGEGGDKKGGEEKKGKWKVNVVCPGYTKTGLNNYQGTQEPSEAAKIVVRLVQEEGGETGTFRDKDGIVPW</sequence>
<dbReference type="PANTHER" id="PTHR43490:SF99">
    <property type="entry name" value="SHORT-CHAIN DEHYDROGENASE_REDUCTASE"/>
    <property type="match status" value="1"/>
</dbReference>
<gene>
    <name evidence="5" type="ORF">SMACR_04855</name>
</gene>
<dbReference type="InterPro" id="IPR036291">
    <property type="entry name" value="NAD(P)-bd_dom_sf"/>
</dbReference>
<keyword evidence="3" id="KW-0560">Oxidoreductase</keyword>
<protein>
    <submittedName>
        <fullName evidence="5">Uncharacterized protein</fullName>
    </submittedName>
</protein>
<evidence type="ECO:0000256" key="3">
    <source>
        <dbReference type="ARBA" id="ARBA00023002"/>
    </source>
</evidence>
<dbReference type="GO" id="GO:0016020">
    <property type="term" value="C:membrane"/>
    <property type="evidence" value="ECO:0007669"/>
    <property type="project" value="TreeGrafter"/>
</dbReference>
<keyword evidence="2" id="KW-0521">NADP</keyword>
<dbReference type="PRINTS" id="PR00081">
    <property type="entry name" value="GDHRDH"/>
</dbReference>
<dbReference type="GO" id="GO:0016491">
    <property type="term" value="F:oxidoreductase activity"/>
    <property type="evidence" value="ECO:0007669"/>
    <property type="project" value="UniProtKB-KW"/>
</dbReference>